<dbReference type="RefSeq" id="WP_068514427.1">
    <property type="nucleotide sequence ID" value="NZ_AP014945.1"/>
</dbReference>
<dbReference type="InterPro" id="IPR042242">
    <property type="entry name" value="RecO_C"/>
</dbReference>
<comment type="similarity">
    <text evidence="1 7">Belongs to the RecO family.</text>
</comment>
<evidence type="ECO:0000313" key="10">
    <source>
        <dbReference type="Proteomes" id="UP000068196"/>
    </source>
</evidence>
<dbReference type="Pfam" id="PF02565">
    <property type="entry name" value="RecO_C"/>
    <property type="match status" value="1"/>
</dbReference>
<keyword evidence="4 7" id="KW-0233">DNA recombination</keyword>
<dbReference type="NCBIfam" id="TIGR00613">
    <property type="entry name" value="reco"/>
    <property type="match status" value="1"/>
</dbReference>
<name>A0A0U5BXL6_9BACT</name>
<dbReference type="GO" id="GO:0043590">
    <property type="term" value="C:bacterial nucleoid"/>
    <property type="evidence" value="ECO:0007669"/>
    <property type="project" value="TreeGrafter"/>
</dbReference>
<dbReference type="PANTHER" id="PTHR33991">
    <property type="entry name" value="DNA REPAIR PROTEIN RECO"/>
    <property type="match status" value="1"/>
</dbReference>
<dbReference type="KEGG" id="cthi:THC_1082"/>
<proteinExistence type="inferred from homology"/>
<dbReference type="Gene3D" id="1.20.1440.120">
    <property type="entry name" value="Recombination protein O, C-terminal domain"/>
    <property type="match status" value="1"/>
</dbReference>
<dbReference type="Pfam" id="PF11967">
    <property type="entry name" value="RecO_N"/>
    <property type="match status" value="1"/>
</dbReference>
<dbReference type="InterPro" id="IPR022572">
    <property type="entry name" value="DNA_rep/recomb_RecO_N"/>
</dbReference>
<evidence type="ECO:0000256" key="4">
    <source>
        <dbReference type="ARBA" id="ARBA00023172"/>
    </source>
</evidence>
<accession>A0A0U5BXL6</accession>
<dbReference type="AlphaFoldDB" id="A0A0U5BXL6"/>
<dbReference type="InterPro" id="IPR037278">
    <property type="entry name" value="ARFGAP/RecO"/>
</dbReference>
<comment type="function">
    <text evidence="7">Involved in DNA repair and RecF pathway recombination.</text>
</comment>
<dbReference type="InterPro" id="IPR003717">
    <property type="entry name" value="RecO"/>
</dbReference>
<sequence>MLFTLPALVLDKDKIEEIDYLVTLFTPRGKTRVLAKGAQKSLKRFLNLLEDLTYLRVHLRKPQRGKIFILEGADLLYLPESPRKEPLKFYFFSYLAEVIDFTSPSSLSKESFYWITEYVKDIDRRDAVKLDKFFWEMKWLEICGLSPYIYDCVRCGKRPQRMFYFSISQGGVLCLNCRDENVFILSPSQIDLLRKIGRIKTLKEMEILWEGLFEEERGQLLELSERFFLHHFDWEPRSLKLLKEHWVNHG</sequence>
<reference evidence="9 10" key="1">
    <citation type="journal article" date="2016" name="Int. J. Syst. Evol. Microbiol.">
        <title>Caldimicrobium thiodismutans sp. nov., a sulfur-disproportionating bacterium isolated from a hot spring, and emended description of the genus Caldimicrobium.</title>
        <authorList>
            <person name="Kojima H."/>
            <person name="Umezawa K."/>
            <person name="Fukui M."/>
        </authorList>
    </citation>
    <scope>NUCLEOTIDE SEQUENCE [LARGE SCALE GENOMIC DNA]</scope>
    <source>
        <strain evidence="9 10">TF1</strain>
    </source>
</reference>
<evidence type="ECO:0000256" key="7">
    <source>
        <dbReference type="HAMAP-Rule" id="MF_00201"/>
    </source>
</evidence>
<keyword evidence="5 7" id="KW-0234">DNA repair</keyword>
<dbReference type="PANTHER" id="PTHR33991:SF1">
    <property type="entry name" value="DNA REPAIR PROTEIN RECO"/>
    <property type="match status" value="1"/>
</dbReference>
<dbReference type="Gene3D" id="6.20.220.20">
    <property type="entry name" value="Recombination protein O, zinc-binding domain"/>
    <property type="match status" value="1"/>
</dbReference>
<dbReference type="InterPro" id="IPR012340">
    <property type="entry name" value="NA-bd_OB-fold"/>
</dbReference>
<dbReference type="GO" id="GO:0006302">
    <property type="term" value="P:double-strand break repair"/>
    <property type="evidence" value="ECO:0007669"/>
    <property type="project" value="TreeGrafter"/>
</dbReference>
<evidence type="ECO:0000256" key="6">
    <source>
        <dbReference type="ARBA" id="ARBA00033409"/>
    </source>
</evidence>
<evidence type="ECO:0000313" key="9">
    <source>
        <dbReference type="EMBL" id="BAU23461.1"/>
    </source>
</evidence>
<evidence type="ECO:0000259" key="8">
    <source>
        <dbReference type="Pfam" id="PF11967"/>
    </source>
</evidence>
<evidence type="ECO:0000256" key="3">
    <source>
        <dbReference type="ARBA" id="ARBA00022763"/>
    </source>
</evidence>
<dbReference type="SUPFAM" id="SSF50249">
    <property type="entry name" value="Nucleic acid-binding proteins"/>
    <property type="match status" value="1"/>
</dbReference>
<dbReference type="Gene3D" id="2.40.50.140">
    <property type="entry name" value="Nucleic acid-binding proteins"/>
    <property type="match status" value="1"/>
</dbReference>
<dbReference type="STRING" id="1653476.THC_1082"/>
<dbReference type="HAMAP" id="MF_00201">
    <property type="entry name" value="RecO"/>
    <property type="match status" value="1"/>
</dbReference>
<dbReference type="EMBL" id="AP014945">
    <property type="protein sequence ID" value="BAU23461.1"/>
    <property type="molecule type" value="Genomic_DNA"/>
</dbReference>
<protein>
    <recommendedName>
        <fullName evidence="2 7">DNA repair protein RecO</fullName>
    </recommendedName>
    <alternativeName>
        <fullName evidence="6 7">Recombination protein O</fullName>
    </alternativeName>
</protein>
<gene>
    <name evidence="7" type="primary">recO</name>
    <name evidence="9" type="ORF">THC_1082</name>
</gene>
<organism evidence="9 10">
    <name type="scientific">Caldimicrobium thiodismutans</name>
    <dbReference type="NCBI Taxonomy" id="1653476"/>
    <lineage>
        <taxon>Bacteria</taxon>
        <taxon>Pseudomonadati</taxon>
        <taxon>Thermodesulfobacteriota</taxon>
        <taxon>Thermodesulfobacteria</taxon>
        <taxon>Thermodesulfobacteriales</taxon>
        <taxon>Thermodesulfobacteriaceae</taxon>
        <taxon>Caldimicrobium</taxon>
    </lineage>
</organism>
<evidence type="ECO:0000256" key="5">
    <source>
        <dbReference type="ARBA" id="ARBA00023204"/>
    </source>
</evidence>
<dbReference type="Proteomes" id="UP000068196">
    <property type="component" value="Chromosome"/>
</dbReference>
<keyword evidence="10" id="KW-1185">Reference proteome</keyword>
<evidence type="ECO:0000256" key="1">
    <source>
        <dbReference type="ARBA" id="ARBA00007452"/>
    </source>
</evidence>
<evidence type="ECO:0000256" key="2">
    <source>
        <dbReference type="ARBA" id="ARBA00021310"/>
    </source>
</evidence>
<feature type="domain" description="DNA replication/recombination mediator RecO N-terminal" evidence="8">
    <location>
        <begin position="1"/>
        <end position="74"/>
    </location>
</feature>
<dbReference type="GO" id="GO:0006310">
    <property type="term" value="P:DNA recombination"/>
    <property type="evidence" value="ECO:0007669"/>
    <property type="project" value="UniProtKB-UniRule"/>
</dbReference>
<keyword evidence="3 7" id="KW-0227">DNA damage</keyword>
<dbReference type="SUPFAM" id="SSF57863">
    <property type="entry name" value="ArfGap/RecO-like zinc finger"/>
    <property type="match status" value="1"/>
</dbReference>
<reference evidence="10" key="2">
    <citation type="journal article" date="2016" name="Int. J. Syst. Evol. Microbiol.">
        <title>Caldimicrobium thiodismutans sp. nov., a sulfur-disproportionating bacterium isolated from a hot spring.</title>
        <authorList>
            <person name="Kojima H."/>
            <person name="Umezawa K."/>
            <person name="Fukui M."/>
        </authorList>
    </citation>
    <scope>NUCLEOTIDE SEQUENCE [LARGE SCALE GENOMIC DNA]</scope>
    <source>
        <strain evidence="10">TF1</strain>
    </source>
</reference>